<dbReference type="Gene3D" id="3.80.10.10">
    <property type="entry name" value="Ribonuclease Inhibitor"/>
    <property type="match status" value="1"/>
</dbReference>
<dbReference type="Pfam" id="PF00023">
    <property type="entry name" value="Ank"/>
    <property type="match status" value="2"/>
</dbReference>
<evidence type="ECO:0000313" key="6">
    <source>
        <dbReference type="RefSeq" id="XP_006813508.1"/>
    </source>
</evidence>
<keyword evidence="1" id="KW-0677">Repeat</keyword>
<feature type="repeat" description="ANK" evidence="3">
    <location>
        <begin position="132"/>
        <end position="164"/>
    </location>
</feature>
<feature type="repeat" description="ANK" evidence="3">
    <location>
        <begin position="66"/>
        <end position="98"/>
    </location>
</feature>
<feature type="repeat" description="ANK" evidence="3">
    <location>
        <begin position="33"/>
        <end position="65"/>
    </location>
</feature>
<dbReference type="InterPro" id="IPR032675">
    <property type="entry name" value="LRR_dom_sf"/>
</dbReference>
<reference evidence="6" key="1">
    <citation type="submission" date="2025-08" db="UniProtKB">
        <authorList>
            <consortium name="RefSeq"/>
        </authorList>
    </citation>
    <scope>IDENTIFICATION</scope>
    <source>
        <tissue evidence="6">Testes</tissue>
    </source>
</reference>
<dbReference type="InterPro" id="IPR002110">
    <property type="entry name" value="Ankyrin_rpt"/>
</dbReference>
<dbReference type="InterPro" id="IPR027417">
    <property type="entry name" value="P-loop_NTPase"/>
</dbReference>
<dbReference type="Gene3D" id="1.25.40.20">
    <property type="entry name" value="Ankyrin repeat-containing domain"/>
    <property type="match status" value="4"/>
</dbReference>
<evidence type="ECO:0000256" key="1">
    <source>
        <dbReference type="ARBA" id="ARBA00022737"/>
    </source>
</evidence>
<dbReference type="Pfam" id="PF12796">
    <property type="entry name" value="Ank_2"/>
    <property type="match status" value="2"/>
</dbReference>
<dbReference type="InterPro" id="IPR032171">
    <property type="entry name" value="COR-A"/>
</dbReference>
<evidence type="ECO:0000256" key="2">
    <source>
        <dbReference type="ARBA" id="ARBA00023043"/>
    </source>
</evidence>
<feature type="repeat" description="ANK" evidence="3">
    <location>
        <begin position="231"/>
        <end position="263"/>
    </location>
</feature>
<dbReference type="GeneID" id="102800687"/>
<keyword evidence="2 3" id="KW-0040">ANK repeat</keyword>
<sequence>MAFPLHIASRLGQVDEVKRLLQCGEEVNERDLDGNTPIYKATDYNHVEVVKCLLDADADTSLPNSDGNTPLYKASWKNHVSIVQVLIKAKANVNSQNKSGDTPLHTASLNFGVDVVKCLLSAGADPNIKNKYGNTPLYTASGNNHATMMKYLVRAGADINHQNKKGNTALYTAAGFNCVDTLKYLIQTGADLNIQNENGNTALYMAAWNNNTEVIRCLVLAGCLINVRNKDGYTAVNAACHQKYSESVRCLLRAGADISLKDKEGKPIIMEMIEYFGLYETLMLLSESTYMNDPQRTSNLNLCICEKPDGTTETLNLLEDDVNRRFPLPIEDGCHVSVVIHGIEHVPKQVNTFLENHTIHTLIISKSDITDMDTVRVSHALGISRALSFDPTAIMSWLLPTVKTISCIGVDIPVPWYLNFPGSLHSLNIRNCSLRAKAHDSKLSSGSKNTSDSLTPEKYIHVCCEGLVMLCLRNNGLVKLQEDLGLISGLSEIDVRDNCIQRIPPSISCATNCTDIKIQGNPVANIPCDIIGEGRVSIMSYLKEFLSKSRVINDSVKMVIAGHEGAGKTSLLSALNDHSSPVDKTDGIDISEIHLRDSGNKLIVFDFAGDVDFLESHSLFLTDDTIYVVVFDLSKFALGEVSRSNICMHQLGRVVLWLRTINTSAPNSRVILVGTHADAPMLATTVLNHIWQQFADIFNKAHVSHRQSHRMNILTDCIMCSYTHNPQRQSSFNGLAGYVECEARGETVPQQEKDDASSNGDNLFCFPHIVGYYEVSSTMAFPAKVLTRKNRSIIQLKAAIERVASEMLSVQSEIPQTWHTLQNTLKARQMINPSRPILTYSEYQTIAFGIGIRTAESLHHVTSFLGSRGCIVYIKPSHQKEAKSIVILDPQWLANILRMLISFSSTFIDDFGVLNVEDLHNAWGHIDKQHHHPLLSLLTASRICFPFDSITRECGMNFTKLIFPCKLPIGEPCLDDWHAYPYPGDCQLSYLYQFDFLPPVFFCDTIVGVNKAISFIDDPILYRNNMVFRTEGVRLSCNRCFGQRSGNSLHGIRLQLLYQSSSILLTVRGKNACCVILSIDAIIREISSRPSYSGVIMKSSPACPLCVVKRHDPPGRIQSTESNVAYVCSLYKGHMFDSWDELIHCHGIQRHDISTLLTLKDDFEYPRLFLILPINTGGMSTTEIIKNSAFSHFQDGYAVHLLCEFAGSPHFINSLGYRIYNVKEFVKVYGPHICKVLILLQKVVGLSTSVAPIDCVPVGKTVLTSSTMTLGRAKNLLTNYLHDFEAECPEISKTVKRPFEENINEVLRCKHTTKRKEFVRFLGKVDENRRFGDLFPILQGESVHWLCEEHANISK</sequence>
<feature type="domain" description="COR" evidence="4">
    <location>
        <begin position="815"/>
        <end position="949"/>
    </location>
</feature>
<name>A0ABM0M0G7_SACKO</name>
<dbReference type="Gene3D" id="3.40.50.300">
    <property type="entry name" value="P-loop containing nucleotide triphosphate hydrolases"/>
    <property type="match status" value="1"/>
</dbReference>
<dbReference type="PRINTS" id="PR01415">
    <property type="entry name" value="ANKYRIN"/>
</dbReference>
<accession>A0ABM0M0G7</accession>
<dbReference type="InterPro" id="IPR036388">
    <property type="entry name" value="WH-like_DNA-bd_sf"/>
</dbReference>
<feature type="repeat" description="ANK" evidence="3">
    <location>
        <begin position="198"/>
        <end position="230"/>
    </location>
</feature>
<dbReference type="Proteomes" id="UP000694865">
    <property type="component" value="Unplaced"/>
</dbReference>
<dbReference type="PROSITE" id="PS50297">
    <property type="entry name" value="ANK_REP_REGION"/>
    <property type="match status" value="8"/>
</dbReference>
<dbReference type="Gene3D" id="1.10.10.10">
    <property type="entry name" value="Winged helix-like DNA-binding domain superfamily/Winged helix DNA-binding domain"/>
    <property type="match status" value="1"/>
</dbReference>
<dbReference type="PROSITE" id="PS50088">
    <property type="entry name" value="ANK_REPEAT"/>
    <property type="match status" value="8"/>
</dbReference>
<proteinExistence type="predicted"/>
<feature type="repeat" description="ANK" evidence="3">
    <location>
        <begin position="165"/>
        <end position="197"/>
    </location>
</feature>
<feature type="repeat" description="ANK" evidence="3">
    <location>
        <begin position="1"/>
        <end position="32"/>
    </location>
</feature>
<protein>
    <submittedName>
        <fullName evidence="6">Uncharacterized protein LOC102800687</fullName>
    </submittedName>
</protein>
<dbReference type="Gene3D" id="3.30.70.1390">
    <property type="entry name" value="ROC domain from the Parkinson's disease-associated leucine-rich repeat kinase 2"/>
    <property type="match status" value="1"/>
</dbReference>
<dbReference type="PANTHER" id="PTHR24171">
    <property type="entry name" value="ANKYRIN REPEAT DOMAIN-CONTAINING PROTEIN 39-RELATED"/>
    <property type="match status" value="1"/>
</dbReference>
<organism evidence="5 6">
    <name type="scientific">Saccoglossus kowalevskii</name>
    <name type="common">Acorn worm</name>
    <dbReference type="NCBI Taxonomy" id="10224"/>
    <lineage>
        <taxon>Eukaryota</taxon>
        <taxon>Metazoa</taxon>
        <taxon>Hemichordata</taxon>
        <taxon>Enteropneusta</taxon>
        <taxon>Harrimaniidae</taxon>
        <taxon>Saccoglossus</taxon>
    </lineage>
</organism>
<dbReference type="Pfam" id="PF08477">
    <property type="entry name" value="Roc"/>
    <property type="match status" value="1"/>
</dbReference>
<feature type="repeat" description="ANK" evidence="3">
    <location>
        <begin position="99"/>
        <end position="131"/>
    </location>
</feature>
<evidence type="ECO:0000256" key="3">
    <source>
        <dbReference type="PROSITE-ProRule" id="PRU00023"/>
    </source>
</evidence>
<evidence type="ECO:0000313" key="5">
    <source>
        <dbReference type="Proteomes" id="UP000694865"/>
    </source>
</evidence>
<gene>
    <name evidence="6" type="primary">LOC102800687</name>
</gene>
<dbReference type="Pfam" id="PF16095">
    <property type="entry name" value="COR-A"/>
    <property type="match status" value="1"/>
</dbReference>
<dbReference type="InterPro" id="IPR036770">
    <property type="entry name" value="Ankyrin_rpt-contain_sf"/>
</dbReference>
<evidence type="ECO:0000259" key="4">
    <source>
        <dbReference type="Pfam" id="PF16095"/>
    </source>
</evidence>
<keyword evidence="5" id="KW-1185">Reference proteome</keyword>
<dbReference type="SUPFAM" id="SSF52058">
    <property type="entry name" value="L domain-like"/>
    <property type="match status" value="1"/>
</dbReference>
<dbReference type="SMART" id="SM00248">
    <property type="entry name" value="ANK"/>
    <property type="match status" value="8"/>
</dbReference>
<dbReference type="SUPFAM" id="SSF52540">
    <property type="entry name" value="P-loop containing nucleoside triphosphate hydrolases"/>
    <property type="match status" value="1"/>
</dbReference>
<dbReference type="RefSeq" id="XP_006813508.1">
    <property type="nucleotide sequence ID" value="XM_006813445.1"/>
</dbReference>
<dbReference type="SUPFAM" id="SSF48403">
    <property type="entry name" value="Ankyrin repeat"/>
    <property type="match status" value="1"/>
</dbReference>